<accession>A0ABD1NCC3</accession>
<comment type="caution">
    <text evidence="1">The sequence shown here is derived from an EMBL/GenBank/DDBJ whole genome shotgun (WGS) entry which is preliminary data.</text>
</comment>
<evidence type="ECO:0000313" key="2">
    <source>
        <dbReference type="Proteomes" id="UP001603857"/>
    </source>
</evidence>
<evidence type="ECO:0000313" key="1">
    <source>
        <dbReference type="EMBL" id="KAL2345760.1"/>
    </source>
</evidence>
<reference evidence="1 2" key="1">
    <citation type="submission" date="2024-08" db="EMBL/GenBank/DDBJ databases">
        <title>Insights into the chromosomal genome structure of Flemingia macrophylla.</title>
        <authorList>
            <person name="Ding Y."/>
            <person name="Zhao Y."/>
            <person name="Bi W."/>
            <person name="Wu M."/>
            <person name="Zhao G."/>
            <person name="Gong Y."/>
            <person name="Li W."/>
            <person name="Zhang P."/>
        </authorList>
    </citation>
    <scope>NUCLEOTIDE SEQUENCE [LARGE SCALE GENOMIC DNA]</scope>
    <source>
        <strain evidence="1">DYQJB</strain>
        <tissue evidence="1">Leaf</tissue>
    </source>
</reference>
<proteinExistence type="predicted"/>
<keyword evidence="2" id="KW-1185">Reference proteome</keyword>
<protein>
    <submittedName>
        <fullName evidence="1">Uncharacterized protein</fullName>
    </submittedName>
</protein>
<sequence length="97" mass="10965">MLREGPGRKLMVDCTGEGILFIEADADATLDQFGDPLQPPFPFFQELLYDVPGSQEIINTPILLLQWRLLTQRSQNTKLQWRGQRPIDAKAAALVKL</sequence>
<dbReference type="Proteomes" id="UP001603857">
    <property type="component" value="Unassembled WGS sequence"/>
</dbReference>
<dbReference type="EMBL" id="JBGMDY010000002">
    <property type="protein sequence ID" value="KAL2345760.1"/>
    <property type="molecule type" value="Genomic_DNA"/>
</dbReference>
<dbReference type="InterPro" id="IPR023213">
    <property type="entry name" value="CAT-like_dom_sf"/>
</dbReference>
<name>A0ABD1NCC3_9FABA</name>
<dbReference type="Gene3D" id="3.30.559.10">
    <property type="entry name" value="Chloramphenicol acetyltransferase-like domain"/>
    <property type="match status" value="1"/>
</dbReference>
<organism evidence="1 2">
    <name type="scientific">Flemingia macrophylla</name>
    <dbReference type="NCBI Taxonomy" id="520843"/>
    <lineage>
        <taxon>Eukaryota</taxon>
        <taxon>Viridiplantae</taxon>
        <taxon>Streptophyta</taxon>
        <taxon>Embryophyta</taxon>
        <taxon>Tracheophyta</taxon>
        <taxon>Spermatophyta</taxon>
        <taxon>Magnoliopsida</taxon>
        <taxon>eudicotyledons</taxon>
        <taxon>Gunneridae</taxon>
        <taxon>Pentapetalae</taxon>
        <taxon>rosids</taxon>
        <taxon>fabids</taxon>
        <taxon>Fabales</taxon>
        <taxon>Fabaceae</taxon>
        <taxon>Papilionoideae</taxon>
        <taxon>50 kb inversion clade</taxon>
        <taxon>NPAAA clade</taxon>
        <taxon>indigoferoid/millettioid clade</taxon>
        <taxon>Phaseoleae</taxon>
        <taxon>Flemingia</taxon>
    </lineage>
</organism>
<gene>
    <name evidence="1" type="ORF">Fmac_007045</name>
</gene>
<dbReference type="Pfam" id="PF02458">
    <property type="entry name" value="Transferase"/>
    <property type="match status" value="1"/>
</dbReference>
<dbReference type="AlphaFoldDB" id="A0ABD1NCC3"/>